<feature type="transmembrane region" description="Helical" evidence="1">
    <location>
        <begin position="30"/>
        <end position="49"/>
    </location>
</feature>
<evidence type="ECO:0000256" key="1">
    <source>
        <dbReference type="SAM" id="Phobius"/>
    </source>
</evidence>
<feature type="transmembrane region" description="Helical" evidence="1">
    <location>
        <begin position="61"/>
        <end position="87"/>
    </location>
</feature>
<dbReference type="AlphaFoldDB" id="A0AAW5PNI0"/>
<gene>
    <name evidence="2" type="ORF">M2412_003735</name>
</gene>
<accession>A0AAW5PNI0</accession>
<name>A0AAW5PNI0_9GAMM</name>
<comment type="caution">
    <text evidence="2">The sequence shown here is derived from an EMBL/GenBank/DDBJ whole genome shotgun (WGS) entry which is preliminary data.</text>
</comment>
<evidence type="ECO:0008006" key="4">
    <source>
        <dbReference type="Google" id="ProtNLM"/>
    </source>
</evidence>
<dbReference type="EMBL" id="JANUEK010000012">
    <property type="protein sequence ID" value="MCS4281712.1"/>
    <property type="molecule type" value="Genomic_DNA"/>
</dbReference>
<protein>
    <recommendedName>
        <fullName evidence="4">Superinfection immunity protein</fullName>
    </recommendedName>
</protein>
<sequence>MVAVRLAVLLFLVAYSYSMGQIPPDGLNPFGKLVAGLFFLFAPMLYLLPSYEAWRGNHHNLIGVVLVNVLLGWTLLGWVVGLVWSVLKPASPAMPAAAPEESDSISPPPARATKRCPFCAEDVLYEAIKCKHCGSELPAR</sequence>
<dbReference type="RefSeq" id="WP_259262170.1">
    <property type="nucleotide sequence ID" value="NZ_JANUEK010000012.1"/>
</dbReference>
<evidence type="ECO:0000313" key="3">
    <source>
        <dbReference type="Proteomes" id="UP001320691"/>
    </source>
</evidence>
<dbReference type="Proteomes" id="UP001320691">
    <property type="component" value="Unassembled WGS sequence"/>
</dbReference>
<keyword evidence="1" id="KW-0812">Transmembrane</keyword>
<organism evidence="2 3">
    <name type="scientific">Stenotrophomonas rhizophila</name>
    <dbReference type="NCBI Taxonomy" id="216778"/>
    <lineage>
        <taxon>Bacteria</taxon>
        <taxon>Pseudomonadati</taxon>
        <taxon>Pseudomonadota</taxon>
        <taxon>Gammaproteobacteria</taxon>
        <taxon>Lysobacterales</taxon>
        <taxon>Lysobacteraceae</taxon>
        <taxon>Stenotrophomonas</taxon>
    </lineage>
</organism>
<reference evidence="2" key="1">
    <citation type="submission" date="2022-08" db="EMBL/GenBank/DDBJ databases">
        <title>Genomic analyses of the natural microbiome of Caenorhabditis elegans.</title>
        <authorList>
            <person name="Samuel B."/>
        </authorList>
    </citation>
    <scope>NUCLEOTIDE SEQUENCE</scope>
    <source>
        <strain evidence="2">BIGb0277</strain>
    </source>
</reference>
<keyword evidence="1" id="KW-1133">Transmembrane helix</keyword>
<dbReference type="Pfam" id="PF14373">
    <property type="entry name" value="Imm_superinfect"/>
    <property type="match status" value="1"/>
</dbReference>
<keyword evidence="1" id="KW-0472">Membrane</keyword>
<proteinExistence type="predicted"/>
<dbReference type="InterPro" id="IPR016410">
    <property type="entry name" value="Phage_imm"/>
</dbReference>
<evidence type="ECO:0000313" key="2">
    <source>
        <dbReference type="EMBL" id="MCS4281712.1"/>
    </source>
</evidence>